<evidence type="ECO:0000259" key="2">
    <source>
        <dbReference type="SMART" id="SM00822"/>
    </source>
</evidence>
<dbReference type="PRINTS" id="PR00080">
    <property type="entry name" value="SDRFAMILY"/>
</dbReference>
<dbReference type="AlphaFoldDB" id="A0A559JWM7"/>
<accession>A0A559JWM7</accession>
<dbReference type="NCBIfam" id="NF005559">
    <property type="entry name" value="PRK07231.1"/>
    <property type="match status" value="1"/>
</dbReference>
<reference evidence="3 4" key="1">
    <citation type="submission" date="2019-07" db="EMBL/GenBank/DDBJ databases">
        <authorList>
            <person name="Kim J."/>
        </authorList>
    </citation>
    <scope>NUCLEOTIDE SEQUENCE [LARGE SCALE GENOMIC DNA]</scope>
    <source>
        <strain evidence="3 4">G13</strain>
    </source>
</reference>
<keyword evidence="4" id="KW-1185">Reference proteome</keyword>
<gene>
    <name evidence="3" type="ORF">FPZ45_01390</name>
</gene>
<dbReference type="SMART" id="SM00822">
    <property type="entry name" value="PKS_KR"/>
    <property type="match status" value="1"/>
</dbReference>
<evidence type="ECO:0000313" key="3">
    <source>
        <dbReference type="EMBL" id="TVY04276.1"/>
    </source>
</evidence>
<proteinExistence type="predicted"/>
<dbReference type="FunFam" id="3.40.50.720:FF:000084">
    <property type="entry name" value="Short-chain dehydrogenase reductase"/>
    <property type="match status" value="1"/>
</dbReference>
<evidence type="ECO:0000313" key="4">
    <source>
        <dbReference type="Proteomes" id="UP000316330"/>
    </source>
</evidence>
<name>A0A559JWM7_9BACL</name>
<dbReference type="GO" id="GO:0008206">
    <property type="term" value="P:bile acid metabolic process"/>
    <property type="evidence" value="ECO:0007669"/>
    <property type="project" value="UniProtKB-ARBA"/>
</dbReference>
<dbReference type="InterPro" id="IPR036291">
    <property type="entry name" value="NAD(P)-bd_dom_sf"/>
</dbReference>
<sequence>MSLQQKTAIVTGSTSGIGEATARALAAEGIRVIVTGRNAERGNRIIEEINANGSEALFVQGDLSDRNMPIRLVDMAQREWGRLDMIVNNAALVCNKPIESVTHGDWDRLFEVNVKAGFFLVQAALPLLRETKGNIVNVSSINGLLNDKNNLVYDVMKAALNHMTRGLAMELRGEGIRVNALLPAGVATPLLDQWLTQALGSAEQAKSIAQELMDAPNVGKPWQIADAVLFLLSDRASWINGAVIPIEGGYSIGHPAAD</sequence>
<dbReference type="PRINTS" id="PR00081">
    <property type="entry name" value="GDHRDH"/>
</dbReference>
<dbReference type="GO" id="GO:0016491">
    <property type="term" value="F:oxidoreductase activity"/>
    <property type="evidence" value="ECO:0007669"/>
    <property type="project" value="UniProtKB-KW"/>
</dbReference>
<dbReference type="InterPro" id="IPR002347">
    <property type="entry name" value="SDR_fam"/>
</dbReference>
<dbReference type="Gene3D" id="3.40.50.720">
    <property type="entry name" value="NAD(P)-binding Rossmann-like Domain"/>
    <property type="match status" value="1"/>
</dbReference>
<evidence type="ECO:0000256" key="1">
    <source>
        <dbReference type="ARBA" id="ARBA00023002"/>
    </source>
</evidence>
<dbReference type="SUPFAM" id="SSF51735">
    <property type="entry name" value="NAD(P)-binding Rossmann-fold domains"/>
    <property type="match status" value="1"/>
</dbReference>
<feature type="domain" description="Ketoreductase" evidence="2">
    <location>
        <begin position="6"/>
        <end position="197"/>
    </location>
</feature>
<dbReference type="EMBL" id="VNJJ01000001">
    <property type="protein sequence ID" value="TVY04276.1"/>
    <property type="molecule type" value="Genomic_DNA"/>
</dbReference>
<dbReference type="CDD" id="cd05233">
    <property type="entry name" value="SDR_c"/>
    <property type="match status" value="1"/>
</dbReference>
<comment type="caution">
    <text evidence="3">The sequence shown here is derived from an EMBL/GenBank/DDBJ whole genome shotgun (WGS) entry which is preliminary data.</text>
</comment>
<organism evidence="3 4">
    <name type="scientific">Cohnella terricola</name>
    <dbReference type="NCBI Taxonomy" id="1289167"/>
    <lineage>
        <taxon>Bacteria</taxon>
        <taxon>Bacillati</taxon>
        <taxon>Bacillota</taxon>
        <taxon>Bacilli</taxon>
        <taxon>Bacillales</taxon>
        <taxon>Paenibacillaceae</taxon>
        <taxon>Cohnella</taxon>
    </lineage>
</organism>
<dbReference type="OrthoDB" id="9803333at2"/>
<protein>
    <submittedName>
        <fullName evidence="3">SDR family oxidoreductase</fullName>
    </submittedName>
</protein>
<dbReference type="Pfam" id="PF13561">
    <property type="entry name" value="adh_short_C2"/>
    <property type="match status" value="1"/>
</dbReference>
<dbReference type="Proteomes" id="UP000316330">
    <property type="component" value="Unassembled WGS sequence"/>
</dbReference>
<dbReference type="PANTHER" id="PTHR43975">
    <property type="entry name" value="ZGC:101858"/>
    <property type="match status" value="1"/>
</dbReference>
<keyword evidence="1" id="KW-0560">Oxidoreductase</keyword>
<dbReference type="PANTHER" id="PTHR43975:SF2">
    <property type="entry name" value="EG:BACR7A4.14 PROTEIN-RELATED"/>
    <property type="match status" value="1"/>
</dbReference>
<dbReference type="RefSeq" id="WP_144697630.1">
    <property type="nucleotide sequence ID" value="NZ_VNJJ01000001.1"/>
</dbReference>
<dbReference type="InterPro" id="IPR057326">
    <property type="entry name" value="KR_dom"/>
</dbReference>